<reference evidence="1 2" key="1">
    <citation type="journal article" date="2022" name="G3 (Bethesda)">
        <title>Whole-genome sequence and methylome profiling of the almond [Prunus dulcis (Mill.) D.A. Webb] cultivar 'Nonpareil'.</title>
        <authorList>
            <person name="D'Amico-Willman K.M."/>
            <person name="Ouma W.Z."/>
            <person name="Meulia T."/>
            <person name="Sideli G.M."/>
            <person name="Gradziel T.M."/>
            <person name="Fresnedo-Ramirez J."/>
        </authorList>
    </citation>
    <scope>NUCLEOTIDE SEQUENCE [LARGE SCALE GENOMIC DNA]</scope>
    <source>
        <strain evidence="1">Clone GOH B32 T37-40</strain>
    </source>
</reference>
<accession>A0AAD4VCW3</accession>
<protein>
    <submittedName>
        <fullName evidence="1">Uncharacterized protein</fullName>
    </submittedName>
</protein>
<dbReference type="Proteomes" id="UP001054821">
    <property type="component" value="Chromosome 6"/>
</dbReference>
<evidence type="ECO:0000313" key="2">
    <source>
        <dbReference type="Proteomes" id="UP001054821"/>
    </source>
</evidence>
<comment type="caution">
    <text evidence="1">The sequence shown here is derived from an EMBL/GenBank/DDBJ whole genome shotgun (WGS) entry which is preliminary data.</text>
</comment>
<keyword evidence="2" id="KW-1185">Reference proteome</keyword>
<proteinExistence type="predicted"/>
<gene>
    <name evidence="1" type="ORF">L3X38_031620</name>
</gene>
<evidence type="ECO:0000313" key="1">
    <source>
        <dbReference type="EMBL" id="KAI5322548.1"/>
    </source>
</evidence>
<name>A0AAD4VCW3_PRUDU</name>
<dbReference type="AlphaFoldDB" id="A0AAD4VCW3"/>
<organism evidence="1 2">
    <name type="scientific">Prunus dulcis</name>
    <name type="common">Almond</name>
    <name type="synonym">Amygdalus dulcis</name>
    <dbReference type="NCBI Taxonomy" id="3755"/>
    <lineage>
        <taxon>Eukaryota</taxon>
        <taxon>Viridiplantae</taxon>
        <taxon>Streptophyta</taxon>
        <taxon>Embryophyta</taxon>
        <taxon>Tracheophyta</taxon>
        <taxon>Spermatophyta</taxon>
        <taxon>Magnoliopsida</taxon>
        <taxon>eudicotyledons</taxon>
        <taxon>Gunneridae</taxon>
        <taxon>Pentapetalae</taxon>
        <taxon>rosids</taxon>
        <taxon>fabids</taxon>
        <taxon>Rosales</taxon>
        <taxon>Rosaceae</taxon>
        <taxon>Amygdaloideae</taxon>
        <taxon>Amygdaleae</taxon>
        <taxon>Prunus</taxon>
    </lineage>
</organism>
<dbReference type="EMBL" id="JAJFAZ020000006">
    <property type="protein sequence ID" value="KAI5322548.1"/>
    <property type="molecule type" value="Genomic_DNA"/>
</dbReference>
<sequence>MLLANQRPARRASYSASLLEVRKSNQRAYSILSPSGVVSTKPAPHPCWFPEQSTCRIHTGVEWSKHSASSSFGNPVSVAGSGVGSVVDGVSSEMKSAIA</sequence>